<feature type="domain" description="Reverse transcriptase" evidence="2">
    <location>
        <begin position="564"/>
        <end position="834"/>
    </location>
</feature>
<feature type="compositionally biased region" description="Polar residues" evidence="1">
    <location>
        <begin position="23"/>
        <end position="33"/>
    </location>
</feature>
<dbReference type="InterPro" id="IPR002156">
    <property type="entry name" value="RNaseH_domain"/>
</dbReference>
<comment type="caution">
    <text evidence="4">The sequence shown here is derived from an EMBL/GenBank/DDBJ whole genome shotgun (WGS) entry which is preliminary data.</text>
</comment>
<dbReference type="SUPFAM" id="SSF53098">
    <property type="entry name" value="Ribonuclease H-like"/>
    <property type="match status" value="1"/>
</dbReference>
<dbReference type="Pfam" id="PF14529">
    <property type="entry name" value="Exo_endo_phos_2"/>
    <property type="match status" value="1"/>
</dbReference>
<evidence type="ECO:0000259" key="3">
    <source>
        <dbReference type="PROSITE" id="PS50879"/>
    </source>
</evidence>
<dbReference type="CDD" id="cd01650">
    <property type="entry name" value="RT_nLTR_like"/>
    <property type="match status" value="1"/>
</dbReference>
<dbReference type="Pfam" id="PF00075">
    <property type="entry name" value="RNase_H"/>
    <property type="match status" value="1"/>
</dbReference>
<dbReference type="InterPro" id="IPR043502">
    <property type="entry name" value="DNA/RNA_pol_sf"/>
</dbReference>
<accession>A0AAN9C420</accession>
<dbReference type="GO" id="GO:0003676">
    <property type="term" value="F:nucleic acid binding"/>
    <property type="evidence" value="ECO:0007669"/>
    <property type="project" value="InterPro"/>
</dbReference>
<dbReference type="SUPFAM" id="SSF56219">
    <property type="entry name" value="DNase I-like"/>
    <property type="match status" value="1"/>
</dbReference>
<keyword evidence="5" id="KW-1185">Reference proteome</keyword>
<feature type="region of interest" description="Disordered" evidence="1">
    <location>
        <begin position="484"/>
        <end position="516"/>
    </location>
</feature>
<dbReference type="InterPro" id="IPR036691">
    <property type="entry name" value="Endo/exonu/phosph_ase_sf"/>
</dbReference>
<dbReference type="InterPro" id="IPR005135">
    <property type="entry name" value="Endo/exonuclease/phosphatase"/>
</dbReference>
<evidence type="ECO:0000259" key="2">
    <source>
        <dbReference type="PROSITE" id="PS50878"/>
    </source>
</evidence>
<protein>
    <submittedName>
        <fullName evidence="4">Uncharacterized protein</fullName>
    </submittedName>
</protein>
<dbReference type="PANTHER" id="PTHR36688">
    <property type="entry name" value="ENDO/EXONUCLEASE/PHOSPHATASE DOMAIN-CONTAINING PROTEIN"/>
    <property type="match status" value="1"/>
</dbReference>
<evidence type="ECO:0000313" key="5">
    <source>
        <dbReference type="Proteomes" id="UP001374579"/>
    </source>
</evidence>
<dbReference type="InterPro" id="IPR012337">
    <property type="entry name" value="RNaseH-like_sf"/>
</dbReference>
<dbReference type="Gene3D" id="3.30.420.10">
    <property type="entry name" value="Ribonuclease H-like superfamily/Ribonuclease H"/>
    <property type="match status" value="1"/>
</dbReference>
<dbReference type="InterPro" id="IPR036397">
    <property type="entry name" value="RNaseH_sf"/>
</dbReference>
<reference evidence="4 5" key="1">
    <citation type="submission" date="2024-02" db="EMBL/GenBank/DDBJ databases">
        <title>Chromosome-scale genome assembly of the rough periwinkle Littorina saxatilis.</title>
        <authorList>
            <person name="De Jode A."/>
            <person name="Faria R."/>
            <person name="Formenti G."/>
            <person name="Sims Y."/>
            <person name="Smith T.P."/>
            <person name="Tracey A."/>
            <person name="Wood J.M.D."/>
            <person name="Zagrodzka Z.B."/>
            <person name="Johannesson K."/>
            <person name="Butlin R.K."/>
            <person name="Leder E.H."/>
        </authorList>
    </citation>
    <scope>NUCLEOTIDE SEQUENCE [LARGE SCALE GENOMIC DNA]</scope>
    <source>
        <strain evidence="4">Snail1</strain>
        <tissue evidence="4">Muscle</tissue>
    </source>
</reference>
<dbReference type="PANTHER" id="PTHR36688:SF2">
    <property type="entry name" value="ENDONUCLEASE_EXONUCLEASE_PHOSPHATASE DOMAIN-CONTAINING PROTEIN"/>
    <property type="match status" value="1"/>
</dbReference>
<dbReference type="PROSITE" id="PS50879">
    <property type="entry name" value="RNASE_H_1"/>
    <property type="match status" value="1"/>
</dbReference>
<dbReference type="CDD" id="cd09276">
    <property type="entry name" value="Rnase_HI_RT_non_LTR"/>
    <property type="match status" value="1"/>
</dbReference>
<dbReference type="Pfam" id="PF00078">
    <property type="entry name" value="RVT_1"/>
    <property type="match status" value="1"/>
</dbReference>
<dbReference type="InterPro" id="IPR000477">
    <property type="entry name" value="RT_dom"/>
</dbReference>
<dbReference type="EMBL" id="JBAMIC010000001">
    <property type="protein sequence ID" value="KAK7114040.1"/>
    <property type="molecule type" value="Genomic_DNA"/>
</dbReference>
<sequence>MLKTEDPGRTAHSNKPRVHALTQMMTQSTSTDGNGARPLRTPQGGAASGPMPQRDPAPTTGGPSRPSCHARGRGRKVTGTTTTRKKPSQQRPFQVMHWNAESILNKKTELEHILHEKNINICCIQETHLTPQKSFKVRGYQCLRSDRTDRSKGGILTLIRNNINACLIETHMEDSEYQVIRIQTKTSEFHLVNFYCPNDRHLALDTIPAKASNFIVVGDFNSHSQSWGYDHLDRRGEEVENWQDDKGLILLNSPFDCPTFYSRRWHTTSTPDLAFCTEDMHQLTSREVGEQLGGSDHRPVFLTLGMESCTKASFPRWNYKRANWFLFRHRTSELTKDIRVEGRDINMVAKDFNMSILRAARESTPRGARRDYKPYWSNELQELDDDLADARREAEVNPSQNNNILIRLQEAKAKFLKKKLQARRRSWQEKTSSLNLEKDGRKLWRLTKQLNDENTSRGKITLEENGKVLTGKHAANQFAESYAAESNLHVSPEKQREARREKRERPARQSTVDAMSQPLTLHELHSALKKSKAKKSPGPDGITNEMLTHLGSAAENKLLEVFNSSWQEGSLPQLWREAIMIPILKKGKDPKKATSYRPISLTSCVVKTLERIVNERLRWYLESRNLLAPEQAGFRQFRSTEDQVTYLAQEVEDAFQEQKLVFVTWIDLQKAFDKVWKDGLLVKLLRKGVSSNMYQWIRSYLYNRRARVNVDQTKSKKFLLRHGVPQGGVLSPTLFLLFIDDLVSEMPKGIKAALYADDLVIWCKEEHASTATYRMQQAADRLNAWAEDWCVSINKEKSSTTLFTLSPKQKTGTIRLGGTPLREDEEATYLGVTFDRRQTWKPHIAQAETKARRKLAILRKLAGTTWGANEKILKTVYQGTIRPHLEYGSTAWSTSAKTNLQTLDRVQNQALRLITGAMKSTPIKEMEKLTTIQPLCQRREAKTMVQAEKLKCLPDHPMKHRLSNLTKNRLKRSSFVHESKRLSRQYREVLPQNTLPLTQEEEETPKATEKPGIQICTSVPHVTSGEDQNDTARQALTLALIDEQYPKEAWIHVYTDGSATNAVLNGGAGILIQFPGGHTATASVATGKHCTNYKAEAEALMQAASFVQDSADPCYQVVFLSDALSVLQALENDKLPQLAKALQMVRQTRRVVLQWIPAHCGIPGNERADELAKEGAVEDQPENSVSFSEQKTIIKALMRPRTNRDDYHTMSREQQVNLIRLRTGHNRLNAHMNRKFKLAPSPTCACGQEDQTAEHILQRCPLLDEERKEVWPSPTPLQTKLYGSRQELEKTTTLITSAGLIV</sequence>
<dbReference type="GO" id="GO:0004523">
    <property type="term" value="F:RNA-DNA hybrid ribonuclease activity"/>
    <property type="evidence" value="ECO:0007669"/>
    <property type="project" value="InterPro"/>
</dbReference>
<feature type="domain" description="RNase H type-1" evidence="3">
    <location>
        <begin position="1047"/>
        <end position="1177"/>
    </location>
</feature>
<dbReference type="Proteomes" id="UP001374579">
    <property type="component" value="Unassembled WGS sequence"/>
</dbReference>
<dbReference type="PROSITE" id="PS50878">
    <property type="entry name" value="RT_POL"/>
    <property type="match status" value="1"/>
</dbReference>
<feature type="region of interest" description="Disordered" evidence="1">
    <location>
        <begin position="1"/>
        <end position="93"/>
    </location>
</feature>
<proteinExistence type="predicted"/>
<dbReference type="Gene3D" id="3.60.10.10">
    <property type="entry name" value="Endonuclease/exonuclease/phosphatase"/>
    <property type="match status" value="1"/>
</dbReference>
<name>A0AAN9C420_9CAEN</name>
<dbReference type="InterPro" id="IPR052560">
    <property type="entry name" value="RdDP_mobile_element"/>
</dbReference>
<evidence type="ECO:0000313" key="4">
    <source>
        <dbReference type="EMBL" id="KAK7114040.1"/>
    </source>
</evidence>
<evidence type="ECO:0000256" key="1">
    <source>
        <dbReference type="SAM" id="MobiDB-lite"/>
    </source>
</evidence>
<feature type="compositionally biased region" description="Basic and acidic residues" evidence="1">
    <location>
        <begin position="491"/>
        <end position="507"/>
    </location>
</feature>
<organism evidence="4 5">
    <name type="scientific">Littorina saxatilis</name>
    <dbReference type="NCBI Taxonomy" id="31220"/>
    <lineage>
        <taxon>Eukaryota</taxon>
        <taxon>Metazoa</taxon>
        <taxon>Spiralia</taxon>
        <taxon>Lophotrochozoa</taxon>
        <taxon>Mollusca</taxon>
        <taxon>Gastropoda</taxon>
        <taxon>Caenogastropoda</taxon>
        <taxon>Littorinimorpha</taxon>
        <taxon>Littorinoidea</taxon>
        <taxon>Littorinidae</taxon>
        <taxon>Littorina</taxon>
    </lineage>
</organism>
<gene>
    <name evidence="4" type="ORF">V1264_000167</name>
</gene>
<dbReference type="SUPFAM" id="SSF56672">
    <property type="entry name" value="DNA/RNA polymerases"/>
    <property type="match status" value="1"/>
</dbReference>
<dbReference type="GO" id="GO:0006259">
    <property type="term" value="P:DNA metabolic process"/>
    <property type="evidence" value="ECO:0007669"/>
    <property type="project" value="UniProtKB-ARBA"/>
</dbReference>